<proteinExistence type="predicted"/>
<accession>A0A9W8HR74</accession>
<dbReference type="Gene3D" id="2.60.40.150">
    <property type="entry name" value="C2 domain"/>
    <property type="match status" value="1"/>
</dbReference>
<dbReference type="PROSITE" id="PS50004">
    <property type="entry name" value="C2"/>
    <property type="match status" value="1"/>
</dbReference>
<protein>
    <recommendedName>
        <fullName evidence="2">C2 domain-containing protein</fullName>
    </recommendedName>
</protein>
<name>A0A9W8HR74_9FUNG</name>
<dbReference type="Pfam" id="PF00168">
    <property type="entry name" value="C2"/>
    <property type="match status" value="1"/>
</dbReference>
<dbReference type="EMBL" id="JANBUO010003491">
    <property type="protein sequence ID" value="KAJ2790636.1"/>
    <property type="molecule type" value="Genomic_DNA"/>
</dbReference>
<reference evidence="3" key="1">
    <citation type="submission" date="2022-07" db="EMBL/GenBank/DDBJ databases">
        <title>Phylogenomic reconstructions and comparative analyses of Kickxellomycotina fungi.</title>
        <authorList>
            <person name="Reynolds N.K."/>
            <person name="Stajich J.E."/>
            <person name="Barry K."/>
            <person name="Grigoriev I.V."/>
            <person name="Crous P."/>
            <person name="Smith M.E."/>
        </authorList>
    </citation>
    <scope>NUCLEOTIDE SEQUENCE</scope>
    <source>
        <strain evidence="3">NRRL 1565</strain>
    </source>
</reference>
<dbReference type="SUPFAM" id="SSF49562">
    <property type="entry name" value="C2 domain (Calcium/lipid-binding domain, CaLB)"/>
    <property type="match status" value="1"/>
</dbReference>
<dbReference type="InterPro" id="IPR000008">
    <property type="entry name" value="C2_dom"/>
</dbReference>
<feature type="domain" description="C2" evidence="2">
    <location>
        <begin position="1"/>
        <end position="116"/>
    </location>
</feature>
<dbReference type="InterPro" id="IPR052981">
    <property type="entry name" value="Ingression_C2_domain"/>
</dbReference>
<evidence type="ECO:0000256" key="1">
    <source>
        <dbReference type="SAM" id="MobiDB-lite"/>
    </source>
</evidence>
<sequence length="286" mass="30926">PGESGTMSTPKEHAEGKLEIRVVAGRKMPRRSRMSKGDAKISMTLGTSTKSTQVDKKGGATPQWNDLLTFLVAGLGKTQLHVVALEVESAVTQRKIGSCVVDLTKIFVEEVVDGWYSLTSGDKPAGDVYLEFTYIPKGGRRRPVKDDSSDENDEDPLFQVEPKARISSSTVASAPAMLQKDGKGSVKNSPAPIPASVSAHVQMRPSMSDLRPYSSASMHDTGLANKYAQKHGKKPLPNAPAMMAAGQPAGFQSHASSFDQTMMPGQAQFMQQQQPYQEMQRPISYA</sequence>
<keyword evidence="4" id="KW-1185">Reference proteome</keyword>
<dbReference type="AlphaFoldDB" id="A0A9W8HR74"/>
<evidence type="ECO:0000259" key="2">
    <source>
        <dbReference type="PROSITE" id="PS50004"/>
    </source>
</evidence>
<dbReference type="OrthoDB" id="270970at2759"/>
<dbReference type="PANTHER" id="PTHR47052:SF3">
    <property type="entry name" value="INGRESSION PROTEIN 1"/>
    <property type="match status" value="1"/>
</dbReference>
<feature type="region of interest" description="Disordered" evidence="1">
    <location>
        <begin position="140"/>
        <end position="192"/>
    </location>
</feature>
<feature type="non-terminal residue" evidence="3">
    <location>
        <position position="1"/>
    </location>
</feature>
<organism evidence="3 4">
    <name type="scientific">Coemansia guatemalensis</name>
    <dbReference type="NCBI Taxonomy" id="2761395"/>
    <lineage>
        <taxon>Eukaryota</taxon>
        <taxon>Fungi</taxon>
        <taxon>Fungi incertae sedis</taxon>
        <taxon>Zoopagomycota</taxon>
        <taxon>Kickxellomycotina</taxon>
        <taxon>Kickxellomycetes</taxon>
        <taxon>Kickxellales</taxon>
        <taxon>Kickxellaceae</taxon>
        <taxon>Coemansia</taxon>
    </lineage>
</organism>
<feature type="non-terminal residue" evidence="3">
    <location>
        <position position="286"/>
    </location>
</feature>
<evidence type="ECO:0000313" key="3">
    <source>
        <dbReference type="EMBL" id="KAJ2790636.1"/>
    </source>
</evidence>
<comment type="caution">
    <text evidence="3">The sequence shown here is derived from an EMBL/GenBank/DDBJ whole genome shotgun (WGS) entry which is preliminary data.</text>
</comment>
<evidence type="ECO:0000313" key="4">
    <source>
        <dbReference type="Proteomes" id="UP001140094"/>
    </source>
</evidence>
<dbReference type="InterPro" id="IPR035892">
    <property type="entry name" value="C2_domain_sf"/>
</dbReference>
<dbReference type="Proteomes" id="UP001140094">
    <property type="component" value="Unassembled WGS sequence"/>
</dbReference>
<dbReference type="SMART" id="SM00239">
    <property type="entry name" value="C2"/>
    <property type="match status" value="1"/>
</dbReference>
<dbReference type="PANTHER" id="PTHR47052">
    <property type="entry name" value="CONSERVED SERINE PROLINE-RICH PROTEIN (AFU_ORTHOLOGUE AFUA_2G01790)"/>
    <property type="match status" value="1"/>
</dbReference>
<gene>
    <name evidence="3" type="ORF">H4R20_006984</name>
</gene>